<dbReference type="Pfam" id="PF19630">
    <property type="entry name" value="DUF6134"/>
    <property type="match status" value="1"/>
</dbReference>
<comment type="caution">
    <text evidence="2">The sequence shown here is derived from an EMBL/GenBank/DDBJ whole genome shotgun (WGS) entry which is preliminary data.</text>
</comment>
<dbReference type="Proteomes" id="UP001589865">
    <property type="component" value="Unassembled WGS sequence"/>
</dbReference>
<evidence type="ECO:0000256" key="1">
    <source>
        <dbReference type="SAM" id="MobiDB-lite"/>
    </source>
</evidence>
<evidence type="ECO:0000313" key="3">
    <source>
        <dbReference type="Proteomes" id="UP001589865"/>
    </source>
</evidence>
<evidence type="ECO:0000313" key="2">
    <source>
        <dbReference type="EMBL" id="MFC0407598.1"/>
    </source>
</evidence>
<proteinExistence type="predicted"/>
<organism evidence="2 3">
    <name type="scientific">Roseomonas elaeocarpi</name>
    <dbReference type="NCBI Taxonomy" id="907779"/>
    <lineage>
        <taxon>Bacteria</taxon>
        <taxon>Pseudomonadati</taxon>
        <taxon>Pseudomonadota</taxon>
        <taxon>Alphaproteobacteria</taxon>
        <taxon>Acetobacterales</taxon>
        <taxon>Roseomonadaceae</taxon>
        <taxon>Roseomonas</taxon>
    </lineage>
</organism>
<feature type="region of interest" description="Disordered" evidence="1">
    <location>
        <begin position="1"/>
        <end position="40"/>
    </location>
</feature>
<reference evidence="2 3" key="1">
    <citation type="submission" date="2024-09" db="EMBL/GenBank/DDBJ databases">
        <authorList>
            <person name="Sun Q."/>
            <person name="Mori K."/>
        </authorList>
    </citation>
    <scope>NUCLEOTIDE SEQUENCE [LARGE SCALE GENOMIC DNA]</scope>
    <source>
        <strain evidence="2 3">TBRC 5777</strain>
    </source>
</reference>
<dbReference type="InterPro" id="IPR045767">
    <property type="entry name" value="DUF6134"/>
</dbReference>
<accession>A0ABV6JPE4</accession>
<sequence>MQAVTNITEDCPMMPARQSRDAAPQPVDSGRAVRQVPTEAAAGPGRRAALSLLALSLPAGALLRAGAAQGAAPPVGYRWNILREDKTVGTHKVTYTENGAQRMIRTEIEIAIRFLSFTVFRFAHDYTESWEGDRLLGFRSLSERQSRAGHCLIRREGAGLLLAEGDNAPMPLPGDAAPLSWWNPAVLSRPLLDTVSGHLVEQRPVRSGNSWKLPGKPFTEATYDAAGRWIGFTTVGDDGVPVHYAPA</sequence>
<dbReference type="RefSeq" id="WP_377043311.1">
    <property type="nucleotide sequence ID" value="NZ_JBHLUN010000003.1"/>
</dbReference>
<name>A0ABV6JPE4_9PROT</name>
<protein>
    <submittedName>
        <fullName evidence="2">DUF6134 family protein</fullName>
    </submittedName>
</protein>
<dbReference type="EMBL" id="JBHLUN010000003">
    <property type="protein sequence ID" value="MFC0407598.1"/>
    <property type="molecule type" value="Genomic_DNA"/>
</dbReference>
<keyword evidence="3" id="KW-1185">Reference proteome</keyword>
<gene>
    <name evidence="2" type="ORF">ACFFGY_05015</name>
</gene>